<comment type="caution">
    <text evidence="6">The sequence shown here is derived from an EMBL/GenBank/DDBJ whole genome shotgun (WGS) entry which is preliminary data.</text>
</comment>
<comment type="function">
    <text evidence="5">One of the primary rRNA binding proteins, this protein initially binds near the 5'-end of the 23S rRNA. It is important during the early stages of 50S assembly. It makes multiple contacts with different domains of the 23S rRNA in the assembled 50S subunit and ribosome.</text>
</comment>
<keyword evidence="5" id="KW-0694">RNA-binding</keyword>
<dbReference type="AlphaFoldDB" id="A0A1F4UDQ9"/>
<sequence length="211" mass="23922">MMETKVLNIEGKEIGLIELNKALFGTEPNNALIWEHVRILLANQRKGLAKTKSRAEVKGTGKKPWRQKGIGWARHGSQRTTIWRGGGVVFGPKPRDYTMNIPKKKKLKALTALLSLYANENKIFILDDLKLDSPKTKLISDILDNLKLKEAKTLVGVDNIETNLKLASRNLPNIKLKRVSDMNCYDVLEAEYLVLTKKGLEKLEQRCTMKE</sequence>
<dbReference type="Gene3D" id="3.40.1370.10">
    <property type="match status" value="1"/>
</dbReference>
<dbReference type="GO" id="GO:0019843">
    <property type="term" value="F:rRNA binding"/>
    <property type="evidence" value="ECO:0007669"/>
    <property type="project" value="UniProtKB-UniRule"/>
</dbReference>
<accession>A0A1F4UDQ9</accession>
<reference evidence="6 7" key="1">
    <citation type="journal article" date="2016" name="Nat. Commun.">
        <title>Thousands of microbial genomes shed light on interconnected biogeochemical processes in an aquifer system.</title>
        <authorList>
            <person name="Anantharaman K."/>
            <person name="Brown C.T."/>
            <person name="Hug L.A."/>
            <person name="Sharon I."/>
            <person name="Castelle C.J."/>
            <person name="Probst A.J."/>
            <person name="Thomas B.C."/>
            <person name="Singh A."/>
            <person name="Wilkins M.J."/>
            <person name="Karaoz U."/>
            <person name="Brodie E.L."/>
            <person name="Williams K.H."/>
            <person name="Hubbard S.S."/>
            <person name="Banfield J.F."/>
        </authorList>
    </citation>
    <scope>NUCLEOTIDE SEQUENCE [LARGE SCALE GENOMIC DNA]</scope>
</reference>
<evidence type="ECO:0000313" key="6">
    <source>
        <dbReference type="EMBL" id="OGC43066.1"/>
    </source>
</evidence>
<dbReference type="PANTHER" id="PTHR10746">
    <property type="entry name" value="50S RIBOSOMAL PROTEIN L4"/>
    <property type="match status" value="1"/>
</dbReference>
<evidence type="ECO:0000313" key="7">
    <source>
        <dbReference type="Proteomes" id="UP000177025"/>
    </source>
</evidence>
<dbReference type="Proteomes" id="UP000177025">
    <property type="component" value="Unassembled WGS sequence"/>
</dbReference>
<comment type="similarity">
    <text evidence="1 5">Belongs to the universal ribosomal protein uL4 family.</text>
</comment>
<keyword evidence="2 5" id="KW-0689">Ribosomal protein</keyword>
<dbReference type="HAMAP" id="MF_01328_B">
    <property type="entry name" value="Ribosomal_uL4_B"/>
    <property type="match status" value="1"/>
</dbReference>
<evidence type="ECO:0000256" key="3">
    <source>
        <dbReference type="ARBA" id="ARBA00023274"/>
    </source>
</evidence>
<dbReference type="GO" id="GO:0003735">
    <property type="term" value="F:structural constituent of ribosome"/>
    <property type="evidence" value="ECO:0007669"/>
    <property type="project" value="InterPro"/>
</dbReference>
<evidence type="ECO:0000256" key="1">
    <source>
        <dbReference type="ARBA" id="ARBA00010528"/>
    </source>
</evidence>
<dbReference type="NCBIfam" id="TIGR03953">
    <property type="entry name" value="rplD_bact"/>
    <property type="match status" value="1"/>
</dbReference>
<dbReference type="Pfam" id="PF00573">
    <property type="entry name" value="Ribosomal_L4"/>
    <property type="match status" value="1"/>
</dbReference>
<dbReference type="PANTHER" id="PTHR10746:SF6">
    <property type="entry name" value="LARGE RIBOSOMAL SUBUNIT PROTEIN UL4M"/>
    <property type="match status" value="1"/>
</dbReference>
<keyword evidence="5" id="KW-0699">rRNA-binding</keyword>
<comment type="subunit">
    <text evidence="5">Part of the 50S ribosomal subunit.</text>
</comment>
<evidence type="ECO:0000256" key="5">
    <source>
        <dbReference type="HAMAP-Rule" id="MF_01328"/>
    </source>
</evidence>
<gene>
    <name evidence="5" type="primary">rplD</name>
    <name evidence="6" type="ORF">A2Y85_00015</name>
</gene>
<dbReference type="GO" id="GO:1990904">
    <property type="term" value="C:ribonucleoprotein complex"/>
    <property type="evidence" value="ECO:0007669"/>
    <property type="project" value="UniProtKB-KW"/>
</dbReference>
<keyword evidence="3 5" id="KW-0687">Ribonucleoprotein</keyword>
<organism evidence="6 7">
    <name type="scientific">candidate division WOR-3 bacterium RBG_13_43_14</name>
    <dbReference type="NCBI Taxonomy" id="1802590"/>
    <lineage>
        <taxon>Bacteria</taxon>
        <taxon>Bacteria division WOR-3</taxon>
    </lineage>
</organism>
<dbReference type="SUPFAM" id="SSF52166">
    <property type="entry name" value="Ribosomal protein L4"/>
    <property type="match status" value="1"/>
</dbReference>
<dbReference type="InterPro" id="IPR013005">
    <property type="entry name" value="Ribosomal_uL4-like"/>
</dbReference>
<dbReference type="GO" id="GO:0005840">
    <property type="term" value="C:ribosome"/>
    <property type="evidence" value="ECO:0007669"/>
    <property type="project" value="UniProtKB-KW"/>
</dbReference>
<name>A0A1F4UDQ9_UNCW3</name>
<evidence type="ECO:0000256" key="2">
    <source>
        <dbReference type="ARBA" id="ARBA00022980"/>
    </source>
</evidence>
<proteinExistence type="inferred from homology"/>
<dbReference type="InterPro" id="IPR002136">
    <property type="entry name" value="Ribosomal_uL4"/>
</dbReference>
<comment type="function">
    <text evidence="5">Forms part of the polypeptide exit tunnel.</text>
</comment>
<dbReference type="EMBL" id="MEUM01000038">
    <property type="protein sequence ID" value="OGC43066.1"/>
    <property type="molecule type" value="Genomic_DNA"/>
</dbReference>
<protein>
    <recommendedName>
        <fullName evidence="4 5">Large ribosomal subunit protein uL4</fullName>
    </recommendedName>
</protein>
<dbReference type="InterPro" id="IPR023574">
    <property type="entry name" value="Ribosomal_uL4_dom_sf"/>
</dbReference>
<dbReference type="GO" id="GO:0006412">
    <property type="term" value="P:translation"/>
    <property type="evidence" value="ECO:0007669"/>
    <property type="project" value="UniProtKB-UniRule"/>
</dbReference>
<evidence type="ECO:0000256" key="4">
    <source>
        <dbReference type="ARBA" id="ARBA00035244"/>
    </source>
</evidence>